<name>A0A1E5T047_9BACT</name>
<comment type="caution">
    <text evidence="3">The sequence shown here is derived from an EMBL/GenBank/DDBJ whole genome shotgun (WGS) entry which is preliminary data.</text>
</comment>
<feature type="transmembrane region" description="Helical" evidence="1">
    <location>
        <begin position="128"/>
        <end position="146"/>
    </location>
</feature>
<accession>A0A1E5T047</accession>
<feature type="domain" description="Guanylate cyclase" evidence="2">
    <location>
        <begin position="268"/>
        <end position="303"/>
    </location>
</feature>
<reference evidence="3 4" key="1">
    <citation type="submission" date="2016-08" db="EMBL/GenBank/DDBJ databases">
        <title>Draft genome of Fabibacter sp. strain SK-8.</title>
        <authorList>
            <person name="Wong S.-K."/>
            <person name="Hamasaki K."/>
            <person name="Yoshizawa S."/>
        </authorList>
    </citation>
    <scope>NUCLEOTIDE SEQUENCE [LARGE SCALE GENOMIC DNA]</scope>
    <source>
        <strain evidence="3 4">SK-8</strain>
    </source>
</reference>
<feature type="transmembrane region" description="Helical" evidence="1">
    <location>
        <begin position="51"/>
        <end position="70"/>
    </location>
</feature>
<keyword evidence="1" id="KW-1133">Transmembrane helix</keyword>
<dbReference type="STRING" id="1563681.BFP71_14855"/>
<dbReference type="RefSeq" id="WP_069836230.1">
    <property type="nucleotide sequence ID" value="NZ_MDGQ01000005.1"/>
</dbReference>
<keyword evidence="1" id="KW-0472">Membrane</keyword>
<dbReference type="EMBL" id="MDGQ01000005">
    <property type="protein sequence ID" value="OEK04725.1"/>
    <property type="molecule type" value="Genomic_DNA"/>
</dbReference>
<keyword evidence="1" id="KW-0812">Transmembrane</keyword>
<keyword evidence="4" id="KW-1185">Reference proteome</keyword>
<evidence type="ECO:0000256" key="1">
    <source>
        <dbReference type="SAM" id="Phobius"/>
    </source>
</evidence>
<dbReference type="CDD" id="cd07302">
    <property type="entry name" value="CHD"/>
    <property type="match status" value="1"/>
</dbReference>
<dbReference type="OrthoDB" id="9768499at2"/>
<evidence type="ECO:0000313" key="3">
    <source>
        <dbReference type="EMBL" id="OEK04725.1"/>
    </source>
</evidence>
<dbReference type="InterPro" id="IPR001054">
    <property type="entry name" value="A/G_cyclase"/>
</dbReference>
<proteinExistence type="predicted"/>
<organism evidence="3 4">
    <name type="scientific">Roseivirga misakiensis</name>
    <dbReference type="NCBI Taxonomy" id="1563681"/>
    <lineage>
        <taxon>Bacteria</taxon>
        <taxon>Pseudomonadati</taxon>
        <taxon>Bacteroidota</taxon>
        <taxon>Cytophagia</taxon>
        <taxon>Cytophagales</taxon>
        <taxon>Roseivirgaceae</taxon>
        <taxon>Roseivirga</taxon>
    </lineage>
</organism>
<dbReference type="SUPFAM" id="SSF55073">
    <property type="entry name" value="Nucleotide cyclase"/>
    <property type="match status" value="1"/>
</dbReference>
<protein>
    <recommendedName>
        <fullName evidence="2">Guanylate cyclase domain-containing protein</fullName>
    </recommendedName>
</protein>
<dbReference type="Gene3D" id="3.30.70.1230">
    <property type="entry name" value="Nucleotide cyclase"/>
    <property type="match status" value="1"/>
</dbReference>
<evidence type="ECO:0000313" key="4">
    <source>
        <dbReference type="Proteomes" id="UP000095552"/>
    </source>
</evidence>
<dbReference type="GO" id="GO:0035556">
    <property type="term" value="P:intracellular signal transduction"/>
    <property type="evidence" value="ECO:0007669"/>
    <property type="project" value="InterPro"/>
</dbReference>
<feature type="transmembrane region" description="Helical" evidence="1">
    <location>
        <begin position="12"/>
        <end position="31"/>
    </location>
</feature>
<dbReference type="GO" id="GO:0009190">
    <property type="term" value="P:cyclic nucleotide biosynthetic process"/>
    <property type="evidence" value="ECO:0007669"/>
    <property type="project" value="InterPro"/>
</dbReference>
<dbReference type="Pfam" id="PF00211">
    <property type="entry name" value="Guanylate_cyc"/>
    <property type="match status" value="1"/>
</dbReference>
<dbReference type="PROSITE" id="PS50125">
    <property type="entry name" value="GUANYLATE_CYCLASE_2"/>
    <property type="match status" value="1"/>
</dbReference>
<feature type="transmembrane region" description="Helical" evidence="1">
    <location>
        <begin position="82"/>
        <end position="108"/>
    </location>
</feature>
<sequence>MSFFSRHREEFTVIRDYVIGWLLALTLWTIVRSVGVTVNGPVNEPTLLHNIRIVTVFGILMGVLFGIAQLKLERYLYRRVPLWRLVLYGLLTDVAIMAIMFSMAYRIFRDIVGFNEDVSFLQFIQDPSAILVFLYSILVSFVLASIRQLNLLLGKGNLWRFIKGDFYQPRVENRIFMFVDLKDSTGIAERLGHINYSSFIQDCFYDLHVVQNYKAEVYQYVGDEVVLSWKVTKELDYSLCIQAFWAFEDRLLARADFYKQKYDLIPTFKAGLHFGEVTTAEVGEIKKEIAYHGDTMNIASRIQNKCNDFGRTLLISQFFREEIKKHKHYNLELMGNELLKGKNQVIDIYAVNRA</sequence>
<dbReference type="InterPro" id="IPR029787">
    <property type="entry name" value="Nucleotide_cyclase"/>
</dbReference>
<gene>
    <name evidence="3" type="ORF">BFP71_14855</name>
</gene>
<dbReference type="Proteomes" id="UP000095552">
    <property type="component" value="Unassembled WGS sequence"/>
</dbReference>
<evidence type="ECO:0000259" key="2">
    <source>
        <dbReference type="PROSITE" id="PS50125"/>
    </source>
</evidence>
<dbReference type="AlphaFoldDB" id="A0A1E5T047"/>
<dbReference type="GO" id="GO:0004016">
    <property type="term" value="F:adenylate cyclase activity"/>
    <property type="evidence" value="ECO:0007669"/>
    <property type="project" value="UniProtKB-ARBA"/>
</dbReference>